<accession>A0A1R3GVI9</accession>
<organism evidence="1 2">
    <name type="scientific">Corchorus capsularis</name>
    <name type="common">Jute</name>
    <dbReference type="NCBI Taxonomy" id="210143"/>
    <lineage>
        <taxon>Eukaryota</taxon>
        <taxon>Viridiplantae</taxon>
        <taxon>Streptophyta</taxon>
        <taxon>Embryophyta</taxon>
        <taxon>Tracheophyta</taxon>
        <taxon>Spermatophyta</taxon>
        <taxon>Magnoliopsida</taxon>
        <taxon>eudicotyledons</taxon>
        <taxon>Gunneridae</taxon>
        <taxon>Pentapetalae</taxon>
        <taxon>rosids</taxon>
        <taxon>malvids</taxon>
        <taxon>Malvales</taxon>
        <taxon>Malvaceae</taxon>
        <taxon>Grewioideae</taxon>
        <taxon>Apeibeae</taxon>
        <taxon>Corchorus</taxon>
    </lineage>
</organism>
<sequence length="47" mass="4878">MASGNPTKIHSSLSASKNGDVRQRITYGVEIKVKAALDTTSCAAIGE</sequence>
<comment type="caution">
    <text evidence="1">The sequence shown here is derived from an EMBL/GenBank/DDBJ whole genome shotgun (WGS) entry which is preliminary data.</text>
</comment>
<name>A0A1R3GVI9_COCAP</name>
<dbReference type="Proteomes" id="UP000188268">
    <property type="component" value="Unassembled WGS sequence"/>
</dbReference>
<reference evidence="1 2" key="1">
    <citation type="submission" date="2013-09" db="EMBL/GenBank/DDBJ databases">
        <title>Corchorus capsularis genome sequencing.</title>
        <authorList>
            <person name="Alam M."/>
            <person name="Haque M.S."/>
            <person name="Islam M.S."/>
            <person name="Emdad E.M."/>
            <person name="Islam M.M."/>
            <person name="Ahmed B."/>
            <person name="Halim A."/>
            <person name="Hossen Q.M.M."/>
            <person name="Hossain M.Z."/>
            <person name="Ahmed R."/>
            <person name="Khan M.M."/>
            <person name="Islam R."/>
            <person name="Rashid M.M."/>
            <person name="Khan S.A."/>
            <person name="Rahman M.S."/>
            <person name="Alam M."/>
        </authorList>
    </citation>
    <scope>NUCLEOTIDE SEQUENCE [LARGE SCALE GENOMIC DNA]</scope>
    <source>
        <strain evidence="2">cv. CVL-1</strain>
        <tissue evidence="1">Whole seedling</tissue>
    </source>
</reference>
<evidence type="ECO:0000313" key="2">
    <source>
        <dbReference type="Proteomes" id="UP000188268"/>
    </source>
</evidence>
<dbReference type="AlphaFoldDB" id="A0A1R3GVI9"/>
<protein>
    <submittedName>
        <fullName evidence="1">Uncharacterized protein</fullName>
    </submittedName>
</protein>
<dbReference type="EMBL" id="AWWV01013323">
    <property type="protein sequence ID" value="OMO62125.1"/>
    <property type="molecule type" value="Genomic_DNA"/>
</dbReference>
<evidence type="ECO:0000313" key="1">
    <source>
        <dbReference type="EMBL" id="OMO62125.1"/>
    </source>
</evidence>
<dbReference type="Gramene" id="OMO62125">
    <property type="protein sequence ID" value="OMO62125"/>
    <property type="gene ID" value="CCACVL1_23014"/>
</dbReference>
<keyword evidence="2" id="KW-1185">Reference proteome</keyword>
<proteinExistence type="predicted"/>
<gene>
    <name evidence="1" type="ORF">CCACVL1_23014</name>
</gene>